<name>A0A4V1C155_SALSE</name>
<sequence length="298" mass="34629">MRIYDLNGNLLYRNSNEINQEAIVDAIVEAGGVGNINIQIDFDYFSHKESIEGIKFIKNIGYDISKFNIYICDPAIGVELIKQGYDMYQLRGNTTENKEPVIARCDISIIKECLNQGLDMSKFNKENHFSFYGENSSRVNEISHFLENFQNTNCIDMGKLELFIDSGAFNSKTASDFDGYVPLYYFCDSHYGSKLSDKLLEKLLNVYDKIDIREDRIFDYDNERAKNFIFKRYIETSEDKNGAINHILELFDRNGYNIQSEEHSATLEVIKNHIKMEQNEIQEVFTHTAPKPSTRRRM</sequence>
<protein>
    <submittedName>
        <fullName evidence="1">Uncharacterized protein</fullName>
    </submittedName>
</protein>
<keyword evidence="1" id="KW-0614">Plasmid</keyword>
<accession>A0A4V1C155</accession>
<dbReference type="EMBL" id="CP038594">
    <property type="protein sequence ID" value="QBY65723.1"/>
    <property type="molecule type" value="Genomic_DNA"/>
</dbReference>
<proteinExistence type="predicted"/>
<geneLocation type="plasmid" evidence="2">
    <name>psa20130280.1</name>
</geneLocation>
<dbReference type="RefSeq" id="WP_058686751.1">
    <property type="nucleotide sequence ID" value="NZ_CP038592.1"/>
</dbReference>
<reference evidence="1 2" key="1">
    <citation type="submission" date="2019-04" db="EMBL/GenBank/DDBJ databases">
        <title>Development of a multi-locus typing scheme for an Enterobacteriaceae linear plasmid that mediates inter-species transfer of flagella.</title>
        <authorList>
            <person name="Robertson J."/>
            <person name="Lin J."/>
            <person name="Wren-Hedegus A."/>
            <person name="Arya G."/>
            <person name="Carrillo C."/>
            <person name="Nash J.H.E."/>
        </authorList>
    </citation>
    <scope>NUCLEOTIDE SEQUENCE [LARGE SCALE GENOMIC DNA]</scope>
    <source>
        <strain evidence="1 2">SA20130280</strain>
        <plasmid evidence="2">psa20130280.1</plasmid>
    </source>
</reference>
<evidence type="ECO:0000313" key="2">
    <source>
        <dbReference type="Proteomes" id="UP000295223"/>
    </source>
</evidence>
<gene>
    <name evidence="1" type="ORF">E5F22_23975</name>
</gene>
<organism evidence="1 2">
    <name type="scientific">Salmonella senftenberg</name>
    <dbReference type="NCBI Taxonomy" id="28150"/>
    <lineage>
        <taxon>Bacteria</taxon>
        <taxon>Pseudomonadati</taxon>
        <taxon>Pseudomonadota</taxon>
        <taxon>Gammaproteobacteria</taxon>
        <taxon>Enterobacterales</taxon>
        <taxon>Enterobacteriaceae</taxon>
        <taxon>Salmonella</taxon>
    </lineage>
</organism>
<dbReference type="Proteomes" id="UP000295223">
    <property type="component" value="Plasmid pSA20130280.1"/>
</dbReference>
<evidence type="ECO:0000313" key="1">
    <source>
        <dbReference type="EMBL" id="QBY65723.1"/>
    </source>
</evidence>
<dbReference type="AlphaFoldDB" id="A0A4V1C155"/>
<dbReference type="GeneID" id="39752407"/>